<organism evidence="1 2">
    <name type="scientific">Roridomyces roridus</name>
    <dbReference type="NCBI Taxonomy" id="1738132"/>
    <lineage>
        <taxon>Eukaryota</taxon>
        <taxon>Fungi</taxon>
        <taxon>Dikarya</taxon>
        <taxon>Basidiomycota</taxon>
        <taxon>Agaricomycotina</taxon>
        <taxon>Agaricomycetes</taxon>
        <taxon>Agaricomycetidae</taxon>
        <taxon>Agaricales</taxon>
        <taxon>Marasmiineae</taxon>
        <taxon>Mycenaceae</taxon>
        <taxon>Roridomyces</taxon>
    </lineage>
</organism>
<dbReference type="EMBL" id="JARKIF010000004">
    <property type="protein sequence ID" value="KAJ7641520.1"/>
    <property type="molecule type" value="Genomic_DNA"/>
</dbReference>
<proteinExistence type="predicted"/>
<keyword evidence="2" id="KW-1185">Reference proteome</keyword>
<dbReference type="SUPFAM" id="SSF52047">
    <property type="entry name" value="RNI-like"/>
    <property type="match status" value="1"/>
</dbReference>
<name>A0AAD7C823_9AGAR</name>
<comment type="caution">
    <text evidence="1">The sequence shown here is derived from an EMBL/GenBank/DDBJ whole genome shotgun (WGS) entry which is preliminary data.</text>
</comment>
<evidence type="ECO:0000313" key="2">
    <source>
        <dbReference type="Proteomes" id="UP001221142"/>
    </source>
</evidence>
<reference evidence="1" key="1">
    <citation type="submission" date="2023-03" db="EMBL/GenBank/DDBJ databases">
        <title>Massive genome expansion in bonnet fungi (Mycena s.s.) driven by repeated elements and novel gene families across ecological guilds.</title>
        <authorList>
            <consortium name="Lawrence Berkeley National Laboratory"/>
            <person name="Harder C.B."/>
            <person name="Miyauchi S."/>
            <person name="Viragh M."/>
            <person name="Kuo A."/>
            <person name="Thoen E."/>
            <person name="Andreopoulos B."/>
            <person name="Lu D."/>
            <person name="Skrede I."/>
            <person name="Drula E."/>
            <person name="Henrissat B."/>
            <person name="Morin E."/>
            <person name="Kohler A."/>
            <person name="Barry K."/>
            <person name="LaButti K."/>
            <person name="Morin E."/>
            <person name="Salamov A."/>
            <person name="Lipzen A."/>
            <person name="Mereny Z."/>
            <person name="Hegedus B."/>
            <person name="Baldrian P."/>
            <person name="Stursova M."/>
            <person name="Weitz H."/>
            <person name="Taylor A."/>
            <person name="Grigoriev I.V."/>
            <person name="Nagy L.G."/>
            <person name="Martin F."/>
            <person name="Kauserud H."/>
        </authorList>
    </citation>
    <scope>NUCLEOTIDE SEQUENCE</scope>
    <source>
        <strain evidence="1">9284</strain>
    </source>
</reference>
<evidence type="ECO:0000313" key="1">
    <source>
        <dbReference type="EMBL" id="KAJ7641520.1"/>
    </source>
</evidence>
<sequence>MQGYWSKRDFAPIPNILPEACVEEVSGDIERQKENTPESDKILLLRQLNALRDPVSRLPFEISSQIFVECLPERRILSPLIIPILFLKVCNAWRDIALAEPRLWAKVEIHYAWSPEWDWATNSDRVVANWLERACSHRLHISLEGPPDPKVLSILWRFSSQLQHLEITPDDTRDTMWGSDDGGFLAGTQPGSLPCLQSLTIYGQGYIGVSLIPLLQLLRLAPNLVELVLHNVCSGWIDAAAQPIKHLVVPNLRCLVFRQRPGFYVFCGILPYISAPRLEKLTLCAHMGSSDIFPFLHRSSPALRELVVEREDRFQQLEQCLALFSTTIIHLEIGEPGPAFLQCLFDKLARDALLNLQHLQLGNVHIHPDSLWNTLLHGLSTRRATMRTLRMTIQPHTKFPPDIRDGFRELAADGMDIWIGSTQNLLQVE</sequence>
<protein>
    <recommendedName>
        <fullName evidence="3">F-box domain-containing protein</fullName>
    </recommendedName>
</protein>
<evidence type="ECO:0008006" key="3">
    <source>
        <dbReference type="Google" id="ProtNLM"/>
    </source>
</evidence>
<dbReference type="InterPro" id="IPR032675">
    <property type="entry name" value="LRR_dom_sf"/>
</dbReference>
<dbReference type="Proteomes" id="UP001221142">
    <property type="component" value="Unassembled WGS sequence"/>
</dbReference>
<gene>
    <name evidence="1" type="ORF">FB45DRAFT_1022264</name>
</gene>
<dbReference type="AlphaFoldDB" id="A0AAD7C823"/>
<accession>A0AAD7C823</accession>
<dbReference type="Gene3D" id="3.80.10.10">
    <property type="entry name" value="Ribonuclease Inhibitor"/>
    <property type="match status" value="1"/>
</dbReference>